<organism evidence="2 3">
    <name type="scientific">Streptomyces osmaniensis</name>
    <dbReference type="NCBI Taxonomy" id="593134"/>
    <lineage>
        <taxon>Bacteria</taxon>
        <taxon>Bacillati</taxon>
        <taxon>Actinomycetota</taxon>
        <taxon>Actinomycetes</taxon>
        <taxon>Kitasatosporales</taxon>
        <taxon>Streptomycetaceae</taxon>
        <taxon>Streptomyces</taxon>
    </lineage>
</organism>
<evidence type="ECO:0000256" key="1">
    <source>
        <dbReference type="SAM" id="MobiDB-lite"/>
    </source>
</evidence>
<accession>A0ABP6XV22</accession>
<feature type="region of interest" description="Disordered" evidence="1">
    <location>
        <begin position="23"/>
        <end position="93"/>
    </location>
</feature>
<dbReference type="Proteomes" id="UP001500707">
    <property type="component" value="Unassembled WGS sequence"/>
</dbReference>
<gene>
    <name evidence="2" type="ORF">GCM10022295_62500</name>
</gene>
<evidence type="ECO:0000313" key="3">
    <source>
        <dbReference type="Proteomes" id="UP001500707"/>
    </source>
</evidence>
<evidence type="ECO:0000313" key="2">
    <source>
        <dbReference type="EMBL" id="GAA3572258.1"/>
    </source>
</evidence>
<feature type="compositionally biased region" description="Basic and acidic residues" evidence="1">
    <location>
        <begin position="61"/>
        <end position="79"/>
    </location>
</feature>
<proteinExistence type="predicted"/>
<sequence>MAGCRATICRYKWRWIWERTAESADDRMRSQARRTSPSGTPIRRRFCHPDPGTGSFPAPFREAEEKDRKREQDRREGARKGSQVDVIYITISP</sequence>
<dbReference type="EMBL" id="BAABCE010000013">
    <property type="protein sequence ID" value="GAA3572258.1"/>
    <property type="molecule type" value="Genomic_DNA"/>
</dbReference>
<comment type="caution">
    <text evidence="2">The sequence shown here is derived from an EMBL/GenBank/DDBJ whole genome shotgun (WGS) entry which is preliminary data.</text>
</comment>
<name>A0ABP6XV22_9ACTN</name>
<reference evidence="3" key="1">
    <citation type="journal article" date="2019" name="Int. J. Syst. Evol. Microbiol.">
        <title>The Global Catalogue of Microorganisms (GCM) 10K type strain sequencing project: providing services to taxonomists for standard genome sequencing and annotation.</title>
        <authorList>
            <consortium name="The Broad Institute Genomics Platform"/>
            <consortium name="The Broad Institute Genome Sequencing Center for Infectious Disease"/>
            <person name="Wu L."/>
            <person name="Ma J."/>
        </authorList>
    </citation>
    <scope>NUCLEOTIDE SEQUENCE [LARGE SCALE GENOMIC DNA]</scope>
    <source>
        <strain evidence="3">JCM 17656</strain>
    </source>
</reference>
<keyword evidence="3" id="KW-1185">Reference proteome</keyword>
<protein>
    <submittedName>
        <fullName evidence="2">Uncharacterized protein</fullName>
    </submittedName>
</protein>